<feature type="signal peptide" evidence="1">
    <location>
        <begin position="1"/>
        <end position="22"/>
    </location>
</feature>
<organism evidence="2 3">
    <name type="scientific">Acinetobacter larvae</name>
    <dbReference type="NCBI Taxonomy" id="1789224"/>
    <lineage>
        <taxon>Bacteria</taxon>
        <taxon>Pseudomonadati</taxon>
        <taxon>Pseudomonadota</taxon>
        <taxon>Gammaproteobacteria</taxon>
        <taxon>Moraxellales</taxon>
        <taxon>Moraxellaceae</taxon>
        <taxon>Acinetobacter</taxon>
    </lineage>
</organism>
<evidence type="ECO:0000313" key="2">
    <source>
        <dbReference type="EMBL" id="AOA59643.1"/>
    </source>
</evidence>
<gene>
    <name evidence="2" type="ORF">BFG52_15675</name>
</gene>
<reference evidence="2 3" key="1">
    <citation type="submission" date="2016-08" db="EMBL/GenBank/DDBJ databases">
        <authorList>
            <person name="Seilhamer J.J."/>
        </authorList>
    </citation>
    <scope>NUCLEOTIDE SEQUENCE [LARGE SCALE GENOMIC DNA]</scope>
    <source>
        <strain evidence="2 3">BRTC-1</strain>
    </source>
</reference>
<dbReference type="Proteomes" id="UP000093391">
    <property type="component" value="Chromosome"/>
</dbReference>
<evidence type="ECO:0000256" key="1">
    <source>
        <dbReference type="SAM" id="SignalP"/>
    </source>
</evidence>
<dbReference type="RefSeq" id="WP_067558374.1">
    <property type="nucleotide sequence ID" value="NZ_CP016895.1"/>
</dbReference>
<proteinExistence type="predicted"/>
<dbReference type="KEGG" id="ala:BFG52_15675"/>
<dbReference type="Pfam" id="PF09694">
    <property type="entry name" value="Gcw_chp"/>
    <property type="match status" value="1"/>
</dbReference>
<dbReference type="InterPro" id="IPR010239">
    <property type="entry name" value="CHP02001"/>
</dbReference>
<feature type="chain" id="PRO_5008540018" description="Porin" evidence="1">
    <location>
        <begin position="23"/>
        <end position="252"/>
    </location>
</feature>
<dbReference type="NCBIfam" id="TIGR02001">
    <property type="entry name" value="gcw_chp"/>
    <property type="match status" value="1"/>
</dbReference>
<evidence type="ECO:0008006" key="4">
    <source>
        <dbReference type="Google" id="ProtNLM"/>
    </source>
</evidence>
<dbReference type="AlphaFoldDB" id="A0A1B2M3N7"/>
<evidence type="ECO:0000313" key="3">
    <source>
        <dbReference type="Proteomes" id="UP000093391"/>
    </source>
</evidence>
<sequence>MKAIQQLCAATLLMSMTPYLMASDNLAFAGEVTGNIAVVSSYVFRGMTNSPENDNPSIQGGIEYSHPSGLYIGYWGSNLGYSLSKYDAASEQYQGSKAFENDINIGYRGKVNDDLSYTIGGSYYYYHQSDAKSDFFETLLGIDYKNLSFITQTASKDTISGNKGDTYVQVAYAQALPKDFTGHAAIGAYYYNDKDKYVETTEHFNFRHLTLGLSHPIANTGANVNFDFIVGGRDRLDEKQKNQVVLGLAYDF</sequence>
<protein>
    <recommendedName>
        <fullName evidence="4">Porin</fullName>
    </recommendedName>
</protein>
<dbReference type="OrthoDB" id="9793561at2"/>
<name>A0A1B2M3N7_9GAMM</name>
<dbReference type="EMBL" id="CP016895">
    <property type="protein sequence ID" value="AOA59643.1"/>
    <property type="molecule type" value="Genomic_DNA"/>
</dbReference>
<keyword evidence="1" id="KW-0732">Signal</keyword>
<accession>A0A1B2M3N7</accession>
<keyword evidence="3" id="KW-1185">Reference proteome</keyword>
<dbReference type="STRING" id="1789224.BFG52_15675"/>